<evidence type="ECO:0000256" key="1">
    <source>
        <dbReference type="ARBA" id="ARBA00001974"/>
    </source>
</evidence>
<dbReference type="InterPro" id="IPR017927">
    <property type="entry name" value="FAD-bd_FR_type"/>
</dbReference>
<dbReference type="Gene3D" id="2.40.30.10">
    <property type="entry name" value="Translation factors"/>
    <property type="match status" value="1"/>
</dbReference>
<keyword evidence="15" id="KW-1185">Reference proteome</keyword>
<keyword evidence="8" id="KW-1133">Transmembrane helix</keyword>
<evidence type="ECO:0000256" key="8">
    <source>
        <dbReference type="ARBA" id="ARBA00022989"/>
    </source>
</evidence>
<keyword evidence="4" id="KW-0812">Transmembrane</keyword>
<evidence type="ECO:0000313" key="15">
    <source>
        <dbReference type="Proteomes" id="UP000320239"/>
    </source>
</evidence>
<dbReference type="SUPFAM" id="SSF63380">
    <property type="entry name" value="Riboflavin synthase domain-like"/>
    <property type="match status" value="1"/>
</dbReference>
<evidence type="ECO:0000256" key="3">
    <source>
        <dbReference type="ARBA" id="ARBA00022630"/>
    </source>
</evidence>
<dbReference type="SUPFAM" id="SSF52343">
    <property type="entry name" value="Ferredoxin reductase-like, C-terminal NADP-linked domain"/>
    <property type="match status" value="1"/>
</dbReference>
<evidence type="ECO:0000256" key="11">
    <source>
        <dbReference type="ARBA" id="ARBA00023014"/>
    </source>
</evidence>
<dbReference type="OrthoDB" id="9801223at2"/>
<accession>A0A561WA31</accession>
<comment type="caution">
    <text evidence="14">The sequence shown here is derived from an EMBL/GenBank/DDBJ whole genome shotgun (WGS) entry which is preliminary data.</text>
</comment>
<dbReference type="PANTHER" id="PTHR47354">
    <property type="entry name" value="NADH OXIDOREDUCTASE HCR"/>
    <property type="match status" value="1"/>
</dbReference>
<dbReference type="PRINTS" id="PR00410">
    <property type="entry name" value="PHEHYDRXLASE"/>
</dbReference>
<comment type="cofactor">
    <cofactor evidence="1">
        <name>FAD</name>
        <dbReference type="ChEBI" id="CHEBI:57692"/>
    </cofactor>
</comment>
<evidence type="ECO:0000256" key="9">
    <source>
        <dbReference type="ARBA" id="ARBA00023002"/>
    </source>
</evidence>
<dbReference type="PROSITE" id="PS51384">
    <property type="entry name" value="FAD_FR"/>
    <property type="match status" value="1"/>
</dbReference>
<keyword evidence="7" id="KW-0274">FAD</keyword>
<dbReference type="Proteomes" id="UP000320239">
    <property type="component" value="Unassembled WGS sequence"/>
</dbReference>
<dbReference type="InterPro" id="IPR001433">
    <property type="entry name" value="OxRdtase_FAD/NAD-bd"/>
</dbReference>
<keyword evidence="10" id="KW-0408">Iron</keyword>
<name>A0A561WA31_ACTTI</name>
<keyword evidence="12" id="KW-0472">Membrane</keyword>
<evidence type="ECO:0000256" key="2">
    <source>
        <dbReference type="ARBA" id="ARBA00004141"/>
    </source>
</evidence>
<evidence type="ECO:0000256" key="5">
    <source>
        <dbReference type="ARBA" id="ARBA00022714"/>
    </source>
</evidence>
<comment type="subcellular location">
    <subcellularLocation>
        <location evidence="2">Membrane</location>
        <topology evidence="2">Multi-pass membrane protein</topology>
    </subcellularLocation>
</comment>
<dbReference type="Pfam" id="PF00175">
    <property type="entry name" value="NAD_binding_1"/>
    <property type="match status" value="1"/>
</dbReference>
<evidence type="ECO:0000256" key="12">
    <source>
        <dbReference type="ARBA" id="ARBA00023136"/>
    </source>
</evidence>
<evidence type="ECO:0000256" key="4">
    <source>
        <dbReference type="ARBA" id="ARBA00022692"/>
    </source>
</evidence>
<evidence type="ECO:0000313" key="14">
    <source>
        <dbReference type="EMBL" id="TWG20720.1"/>
    </source>
</evidence>
<proteinExistence type="predicted"/>
<sequence>MIAVTRARVLTFNRPLRVTRTAIVAFVLCNVLAVQVLWTAAGPARNLTGTIGRLLGLHLALAMALQLLLVARLPVVDRAYGMDRLTGWHRWTGHAVCWLALAHPAVVLLGFARYDGVSLPAAAAALAGRPPVLLGVIASGLIVVVVALSVRAARRRLSYEAWHAVHLLVYLVVLLGVLHQVYEGAAFRAHPVARGYWWGLWAFAIGALLAGRLVVPMLRNARHRLRVAAVVAESDDTVSVHITGRALERLPARAGQFFLWRFPGHQRWWQVNPFSLSAAPNGRSLRITAKGVGATSVRLRDLPVGARVYAEGPYGAFTVAHRQRAATVLIAGGIGVTPIRALLEDPDLTGHVVVLYRVRSARDAVLLGELRALADARRARLHLLAGRSASGYRPFTPDRLLSLVPDITARDVYVCGPDAMTTAVLASLRRLRVPSRQVHAERFRLAG</sequence>
<evidence type="ECO:0000256" key="6">
    <source>
        <dbReference type="ARBA" id="ARBA00022723"/>
    </source>
</evidence>
<dbReference type="InterPro" id="IPR017938">
    <property type="entry name" value="Riboflavin_synthase-like_b-brl"/>
</dbReference>
<keyword evidence="9" id="KW-0560">Oxidoreductase</keyword>
<dbReference type="InterPro" id="IPR013130">
    <property type="entry name" value="Fe3_Rdtase_TM_dom"/>
</dbReference>
<dbReference type="GO" id="GO:0051537">
    <property type="term" value="F:2 iron, 2 sulfur cluster binding"/>
    <property type="evidence" value="ECO:0007669"/>
    <property type="project" value="UniProtKB-KW"/>
</dbReference>
<feature type="domain" description="FAD-binding FR-type" evidence="13">
    <location>
        <begin position="220"/>
        <end position="320"/>
    </location>
</feature>
<reference evidence="14 15" key="1">
    <citation type="submission" date="2019-06" db="EMBL/GenBank/DDBJ databases">
        <title>Sequencing the genomes of 1000 actinobacteria strains.</title>
        <authorList>
            <person name="Klenk H.-P."/>
        </authorList>
    </citation>
    <scope>NUCLEOTIDE SEQUENCE [LARGE SCALE GENOMIC DNA]</scope>
    <source>
        <strain evidence="14 15">DSM 43866</strain>
    </source>
</reference>
<keyword evidence="5" id="KW-0001">2Fe-2S</keyword>
<keyword evidence="3" id="KW-0285">Flavoprotein</keyword>
<dbReference type="EMBL" id="VIWY01000003">
    <property type="protein sequence ID" value="TWG20720.1"/>
    <property type="molecule type" value="Genomic_DNA"/>
</dbReference>
<dbReference type="Pfam" id="PF01794">
    <property type="entry name" value="Ferric_reduct"/>
    <property type="match status" value="1"/>
</dbReference>
<keyword evidence="6" id="KW-0479">Metal-binding</keyword>
<dbReference type="AlphaFoldDB" id="A0A561WA31"/>
<dbReference type="PANTHER" id="PTHR47354:SF8">
    <property type="entry name" value="1,2-PHENYLACETYL-COA EPOXIDASE, SUBUNIT E"/>
    <property type="match status" value="1"/>
</dbReference>
<keyword evidence="11" id="KW-0411">Iron-sulfur</keyword>
<organism evidence="14 15">
    <name type="scientific">Actinoplanes teichomyceticus</name>
    <dbReference type="NCBI Taxonomy" id="1867"/>
    <lineage>
        <taxon>Bacteria</taxon>
        <taxon>Bacillati</taxon>
        <taxon>Actinomycetota</taxon>
        <taxon>Actinomycetes</taxon>
        <taxon>Micromonosporales</taxon>
        <taxon>Micromonosporaceae</taxon>
        <taxon>Actinoplanes</taxon>
    </lineage>
</organism>
<dbReference type="RefSeq" id="WP_122979449.1">
    <property type="nucleotide sequence ID" value="NZ_BOMX01000104.1"/>
</dbReference>
<dbReference type="GO" id="GO:0046872">
    <property type="term" value="F:metal ion binding"/>
    <property type="evidence" value="ECO:0007669"/>
    <property type="project" value="UniProtKB-KW"/>
</dbReference>
<evidence type="ECO:0000259" key="13">
    <source>
        <dbReference type="PROSITE" id="PS51384"/>
    </source>
</evidence>
<dbReference type="GO" id="GO:0016020">
    <property type="term" value="C:membrane"/>
    <property type="evidence" value="ECO:0007669"/>
    <property type="project" value="UniProtKB-SubCell"/>
</dbReference>
<dbReference type="GO" id="GO:0016491">
    <property type="term" value="F:oxidoreductase activity"/>
    <property type="evidence" value="ECO:0007669"/>
    <property type="project" value="UniProtKB-KW"/>
</dbReference>
<gene>
    <name evidence="14" type="ORF">FHX34_103249</name>
</gene>
<evidence type="ECO:0000256" key="7">
    <source>
        <dbReference type="ARBA" id="ARBA00022827"/>
    </source>
</evidence>
<dbReference type="Gene3D" id="3.40.50.80">
    <property type="entry name" value="Nucleotide-binding domain of ferredoxin-NADP reductase (FNR) module"/>
    <property type="match status" value="1"/>
</dbReference>
<dbReference type="InterPro" id="IPR050415">
    <property type="entry name" value="MRET"/>
</dbReference>
<dbReference type="GO" id="GO:0050660">
    <property type="term" value="F:flavin adenine dinucleotide binding"/>
    <property type="evidence" value="ECO:0007669"/>
    <property type="project" value="TreeGrafter"/>
</dbReference>
<dbReference type="InterPro" id="IPR039261">
    <property type="entry name" value="FNR_nucleotide-bd"/>
</dbReference>
<protein>
    <submittedName>
        <fullName evidence="14">Putative ferric reductase</fullName>
    </submittedName>
</protein>
<evidence type="ECO:0000256" key="10">
    <source>
        <dbReference type="ARBA" id="ARBA00023004"/>
    </source>
</evidence>